<name>A0ABP0JRM2_9DINO</name>
<proteinExistence type="predicted"/>
<reference evidence="1 2" key="1">
    <citation type="submission" date="2024-02" db="EMBL/GenBank/DDBJ databases">
        <authorList>
            <person name="Chen Y."/>
            <person name="Shah S."/>
            <person name="Dougan E. K."/>
            <person name="Thang M."/>
            <person name="Chan C."/>
        </authorList>
    </citation>
    <scope>NUCLEOTIDE SEQUENCE [LARGE SCALE GENOMIC DNA]</scope>
</reference>
<evidence type="ECO:0000313" key="1">
    <source>
        <dbReference type="EMBL" id="CAK9017116.1"/>
    </source>
</evidence>
<organism evidence="1 2">
    <name type="scientific">Durusdinium trenchii</name>
    <dbReference type="NCBI Taxonomy" id="1381693"/>
    <lineage>
        <taxon>Eukaryota</taxon>
        <taxon>Sar</taxon>
        <taxon>Alveolata</taxon>
        <taxon>Dinophyceae</taxon>
        <taxon>Suessiales</taxon>
        <taxon>Symbiodiniaceae</taxon>
        <taxon>Durusdinium</taxon>
    </lineage>
</organism>
<keyword evidence="2" id="KW-1185">Reference proteome</keyword>
<gene>
    <name evidence="1" type="ORF">CCMP2556_LOCUS12753</name>
</gene>
<evidence type="ECO:0000313" key="2">
    <source>
        <dbReference type="Proteomes" id="UP001642484"/>
    </source>
</evidence>
<protein>
    <submittedName>
        <fullName evidence="1">Uncharacterized protein</fullName>
    </submittedName>
</protein>
<accession>A0ABP0JRM2</accession>
<dbReference type="Proteomes" id="UP001642484">
    <property type="component" value="Unassembled WGS sequence"/>
</dbReference>
<dbReference type="EMBL" id="CAXAMN010006269">
    <property type="protein sequence ID" value="CAK9017116.1"/>
    <property type="molecule type" value="Genomic_DNA"/>
</dbReference>
<comment type="caution">
    <text evidence="1">The sequence shown here is derived from an EMBL/GenBank/DDBJ whole genome shotgun (WGS) entry which is preliminary data.</text>
</comment>
<sequence>MSLDDVIGVDFFAALSLSLSLSYLSVSRKFGISALSHRSRPARFVSVSANLNWRQVSSSGTMQPTSAARCDWSSRCAMDVSFSTPANESTSGKASGSCPAVVSTTCCVQCEARRSRERLRQLATPQGAQVLQRLSFRYLASGDSARALEELDSSLYELVKQRLSLARCGVAKQPPPCWEQDDVPLPFTAACVKKSPSGAYQPSRGYRSAPLLWRTLDPLPKRIFGCRAATVIQSMHLPPLVPLSAPKPPDNQAVSLGQ</sequence>